<gene>
    <name evidence="6" type="ORF">SAMN04488498_102333</name>
</gene>
<evidence type="ECO:0000256" key="1">
    <source>
        <dbReference type="ARBA" id="ARBA00023015"/>
    </source>
</evidence>
<dbReference type="GO" id="GO:1901135">
    <property type="term" value="P:carbohydrate derivative metabolic process"/>
    <property type="evidence" value="ECO:0007669"/>
    <property type="project" value="InterPro"/>
</dbReference>
<evidence type="ECO:0000256" key="3">
    <source>
        <dbReference type="ARBA" id="ARBA00023163"/>
    </source>
</evidence>
<dbReference type="GO" id="GO:0003700">
    <property type="term" value="F:DNA-binding transcription factor activity"/>
    <property type="evidence" value="ECO:0007669"/>
    <property type="project" value="InterPro"/>
</dbReference>
<dbReference type="Proteomes" id="UP000323300">
    <property type="component" value="Unassembled WGS sequence"/>
</dbReference>
<dbReference type="EMBL" id="FOSL01000002">
    <property type="protein sequence ID" value="SFK08513.1"/>
    <property type="molecule type" value="Genomic_DNA"/>
</dbReference>
<dbReference type="Pfam" id="PF01418">
    <property type="entry name" value="HTH_6"/>
    <property type="match status" value="1"/>
</dbReference>
<dbReference type="Pfam" id="PF01380">
    <property type="entry name" value="SIS"/>
    <property type="match status" value="1"/>
</dbReference>
<evidence type="ECO:0000313" key="6">
    <source>
        <dbReference type="EMBL" id="SFK08513.1"/>
    </source>
</evidence>
<keyword evidence="7" id="KW-1185">Reference proteome</keyword>
<dbReference type="PROSITE" id="PS00356">
    <property type="entry name" value="HTH_LACI_1"/>
    <property type="match status" value="1"/>
</dbReference>
<dbReference type="GO" id="GO:0097367">
    <property type="term" value="F:carbohydrate derivative binding"/>
    <property type="evidence" value="ECO:0007669"/>
    <property type="project" value="InterPro"/>
</dbReference>
<organism evidence="6 7">
    <name type="scientific">Neomesorhizobium albiziae</name>
    <dbReference type="NCBI Taxonomy" id="335020"/>
    <lineage>
        <taxon>Bacteria</taxon>
        <taxon>Pseudomonadati</taxon>
        <taxon>Pseudomonadota</taxon>
        <taxon>Alphaproteobacteria</taxon>
        <taxon>Hyphomicrobiales</taxon>
        <taxon>Phyllobacteriaceae</taxon>
        <taxon>Neomesorhizobium</taxon>
    </lineage>
</organism>
<protein>
    <submittedName>
        <fullName evidence="6">Transcriptional regulator, RpiR family</fullName>
    </submittedName>
</protein>
<sequence>MEHVADIITRLQATTRDGSKSDRRLAALVLADLDFASKAAISDIASRAGVSEPTVTRFCRSLGCEGVRDFKFWLAQALAVGGVYLNPEPLNRDVREQRIASAVTDAAIAAIQRASANLDMATLLAVGERLATSANILAIGSGGTSSMLATELQNRLFRLGLPVTAQVDGQLQRMYAAVATPETTLVAFSTSGYARSVVEAVTLARQYGVHTVAITAPGSALAAAAETVITFQPIEDGNIYKPTSSRFALLAVLDMIATATAESRDTKIMEGLRRIKQTLNTLKIDDPRLPIGD</sequence>
<dbReference type="Gene3D" id="1.10.10.10">
    <property type="entry name" value="Winged helix-like DNA-binding domain superfamily/Winged helix DNA-binding domain"/>
    <property type="match status" value="1"/>
</dbReference>
<proteinExistence type="predicted"/>
<dbReference type="OrthoDB" id="8582409at2"/>
<evidence type="ECO:0000259" key="4">
    <source>
        <dbReference type="PROSITE" id="PS51071"/>
    </source>
</evidence>
<dbReference type="InterPro" id="IPR047640">
    <property type="entry name" value="RpiR-like"/>
</dbReference>
<dbReference type="CDD" id="cd05013">
    <property type="entry name" value="SIS_RpiR"/>
    <property type="match status" value="1"/>
</dbReference>
<dbReference type="PANTHER" id="PTHR30514:SF1">
    <property type="entry name" value="HTH-TYPE TRANSCRIPTIONAL REGULATOR HEXR-RELATED"/>
    <property type="match status" value="1"/>
</dbReference>
<dbReference type="SUPFAM" id="SSF53697">
    <property type="entry name" value="SIS domain"/>
    <property type="match status" value="1"/>
</dbReference>
<keyword evidence="2" id="KW-0238">DNA-binding</keyword>
<dbReference type="PROSITE" id="PS51071">
    <property type="entry name" value="HTH_RPIR"/>
    <property type="match status" value="1"/>
</dbReference>
<reference evidence="6 7" key="1">
    <citation type="submission" date="2016-10" db="EMBL/GenBank/DDBJ databases">
        <authorList>
            <person name="Varghese N."/>
            <person name="Submissions S."/>
        </authorList>
    </citation>
    <scope>NUCLEOTIDE SEQUENCE [LARGE SCALE GENOMIC DNA]</scope>
    <source>
        <strain evidence="6 7">DSM 21822</strain>
    </source>
</reference>
<dbReference type="PROSITE" id="PS51464">
    <property type="entry name" value="SIS"/>
    <property type="match status" value="1"/>
</dbReference>
<dbReference type="PANTHER" id="PTHR30514">
    <property type="entry name" value="GLUCOKINASE"/>
    <property type="match status" value="1"/>
</dbReference>
<name>A0A1I3WMZ3_9HYPH</name>
<dbReference type="InterPro" id="IPR036388">
    <property type="entry name" value="WH-like_DNA-bd_sf"/>
</dbReference>
<dbReference type="InterPro" id="IPR009057">
    <property type="entry name" value="Homeodomain-like_sf"/>
</dbReference>
<feature type="domain" description="SIS" evidence="5">
    <location>
        <begin position="126"/>
        <end position="266"/>
    </location>
</feature>
<dbReference type="SUPFAM" id="SSF46689">
    <property type="entry name" value="Homeodomain-like"/>
    <property type="match status" value="1"/>
</dbReference>
<dbReference type="InterPro" id="IPR000281">
    <property type="entry name" value="HTH_RpiR"/>
</dbReference>
<evidence type="ECO:0000313" key="7">
    <source>
        <dbReference type="Proteomes" id="UP000323300"/>
    </source>
</evidence>
<dbReference type="AlphaFoldDB" id="A0A1I3WMZ3"/>
<accession>A0A1I3WMZ3</accession>
<dbReference type="InterPro" id="IPR046348">
    <property type="entry name" value="SIS_dom_sf"/>
</dbReference>
<keyword evidence="1" id="KW-0805">Transcription regulation</keyword>
<keyword evidence="3" id="KW-0804">Transcription</keyword>
<dbReference type="RefSeq" id="WP_149759018.1">
    <property type="nucleotide sequence ID" value="NZ_BSPE01000028.1"/>
</dbReference>
<dbReference type="InterPro" id="IPR035472">
    <property type="entry name" value="RpiR-like_SIS"/>
</dbReference>
<evidence type="ECO:0000259" key="5">
    <source>
        <dbReference type="PROSITE" id="PS51464"/>
    </source>
</evidence>
<evidence type="ECO:0000256" key="2">
    <source>
        <dbReference type="ARBA" id="ARBA00023125"/>
    </source>
</evidence>
<dbReference type="InterPro" id="IPR001347">
    <property type="entry name" value="SIS_dom"/>
</dbReference>
<feature type="domain" description="HTH rpiR-type" evidence="4">
    <location>
        <begin position="5"/>
        <end position="81"/>
    </location>
</feature>
<dbReference type="Gene3D" id="3.40.50.10490">
    <property type="entry name" value="Glucose-6-phosphate isomerase like protein, domain 1"/>
    <property type="match status" value="1"/>
</dbReference>
<dbReference type="GO" id="GO:0003677">
    <property type="term" value="F:DNA binding"/>
    <property type="evidence" value="ECO:0007669"/>
    <property type="project" value="UniProtKB-KW"/>
</dbReference>